<evidence type="ECO:0000313" key="1">
    <source>
        <dbReference type="EMBL" id="KAG0489523.1"/>
    </source>
</evidence>
<dbReference type="Proteomes" id="UP000639772">
    <property type="component" value="Chromosome 3"/>
</dbReference>
<dbReference type="AlphaFoldDB" id="A0A835RFI4"/>
<organism evidence="1 2">
    <name type="scientific">Vanilla planifolia</name>
    <name type="common">Vanilla</name>
    <dbReference type="NCBI Taxonomy" id="51239"/>
    <lineage>
        <taxon>Eukaryota</taxon>
        <taxon>Viridiplantae</taxon>
        <taxon>Streptophyta</taxon>
        <taxon>Embryophyta</taxon>
        <taxon>Tracheophyta</taxon>
        <taxon>Spermatophyta</taxon>
        <taxon>Magnoliopsida</taxon>
        <taxon>Liliopsida</taxon>
        <taxon>Asparagales</taxon>
        <taxon>Orchidaceae</taxon>
        <taxon>Vanilloideae</taxon>
        <taxon>Vanilleae</taxon>
        <taxon>Vanilla</taxon>
    </lineage>
</organism>
<gene>
    <name evidence="1" type="ORF">HPP92_006386</name>
</gene>
<dbReference type="EMBL" id="JADCNM010000003">
    <property type="protein sequence ID" value="KAG0489523.1"/>
    <property type="molecule type" value="Genomic_DNA"/>
</dbReference>
<comment type="caution">
    <text evidence="1">The sequence shown here is derived from an EMBL/GenBank/DDBJ whole genome shotgun (WGS) entry which is preliminary data.</text>
</comment>
<proteinExistence type="predicted"/>
<evidence type="ECO:0000313" key="2">
    <source>
        <dbReference type="Proteomes" id="UP000639772"/>
    </source>
</evidence>
<name>A0A835RFI4_VANPL</name>
<protein>
    <submittedName>
        <fullName evidence="1">Uncharacterized protein</fullName>
    </submittedName>
</protein>
<accession>A0A835RFI4</accession>
<sequence length="49" mass="5804">MKRLLLSRGKRRKALENLQGMNPVWSYERQCLGKIEEGQDLDDLTREDL</sequence>
<reference evidence="1 2" key="1">
    <citation type="journal article" date="2020" name="Nat. Food">
        <title>A phased Vanilla planifolia genome enables genetic improvement of flavour and production.</title>
        <authorList>
            <person name="Hasing T."/>
            <person name="Tang H."/>
            <person name="Brym M."/>
            <person name="Khazi F."/>
            <person name="Huang T."/>
            <person name="Chambers A.H."/>
        </authorList>
    </citation>
    <scope>NUCLEOTIDE SEQUENCE [LARGE SCALE GENOMIC DNA]</scope>
    <source>
        <tissue evidence="1">Leaf</tissue>
    </source>
</reference>